<dbReference type="EMBL" id="CAADFH010000028">
    <property type="protein sequence ID" value="VFJ93068.1"/>
    <property type="molecule type" value="Genomic_DNA"/>
</dbReference>
<organism evidence="2">
    <name type="scientific">Candidatus Kentrum sp. LFY</name>
    <dbReference type="NCBI Taxonomy" id="2126342"/>
    <lineage>
        <taxon>Bacteria</taxon>
        <taxon>Pseudomonadati</taxon>
        <taxon>Pseudomonadota</taxon>
        <taxon>Gammaproteobacteria</taxon>
        <taxon>Candidatus Kentrum</taxon>
    </lineage>
</organism>
<dbReference type="AlphaFoldDB" id="A0A450UKL1"/>
<accession>A0A450UKL1</accession>
<sequence>MRNLLSNEDQPLPIDKGDRRSQDRENQSEIFPIALRMDTAPTISFWFLPNPENPEPKRSDEISSFDEIRIFDRFVQDFPGK</sequence>
<name>A0A450UKL1_9GAMM</name>
<feature type="region of interest" description="Disordered" evidence="1">
    <location>
        <begin position="1"/>
        <end position="28"/>
    </location>
</feature>
<reference evidence="2" key="1">
    <citation type="submission" date="2019-02" db="EMBL/GenBank/DDBJ databases">
        <authorList>
            <person name="Gruber-Vodicka R. H."/>
            <person name="Seah K. B. B."/>
        </authorList>
    </citation>
    <scope>NUCLEOTIDE SEQUENCE</scope>
    <source>
        <strain evidence="2">BECK_M6</strain>
    </source>
</reference>
<feature type="compositionally biased region" description="Basic and acidic residues" evidence="1">
    <location>
        <begin position="15"/>
        <end position="27"/>
    </location>
</feature>
<evidence type="ECO:0000313" key="2">
    <source>
        <dbReference type="EMBL" id="VFJ93068.1"/>
    </source>
</evidence>
<gene>
    <name evidence="2" type="ORF">BECKLFY1418A_GA0070994_102820</name>
</gene>
<evidence type="ECO:0000256" key="1">
    <source>
        <dbReference type="SAM" id="MobiDB-lite"/>
    </source>
</evidence>
<protein>
    <submittedName>
        <fullName evidence="2">Uncharacterized protein</fullName>
    </submittedName>
</protein>
<proteinExistence type="predicted"/>